<dbReference type="GO" id="GO:0009055">
    <property type="term" value="F:electron transfer activity"/>
    <property type="evidence" value="ECO:0007669"/>
    <property type="project" value="InterPro"/>
</dbReference>
<dbReference type="InterPro" id="IPR008972">
    <property type="entry name" value="Cupredoxin"/>
</dbReference>
<evidence type="ECO:0000256" key="8">
    <source>
        <dbReference type="SAM" id="Phobius"/>
    </source>
</evidence>
<evidence type="ECO:0000313" key="10">
    <source>
        <dbReference type="EMBL" id="QGX94607.1"/>
    </source>
</evidence>
<accession>A0A6B9F8A3</accession>
<dbReference type="InterPro" id="IPR006311">
    <property type="entry name" value="TAT_signal"/>
</dbReference>
<dbReference type="Proteomes" id="UP000428325">
    <property type="component" value="Chromosome"/>
</dbReference>
<protein>
    <submittedName>
        <fullName evidence="10">Halocyanin domain-containing protein</fullName>
    </submittedName>
</protein>
<evidence type="ECO:0000256" key="3">
    <source>
        <dbReference type="ARBA" id="ARBA00022723"/>
    </source>
</evidence>
<keyword evidence="8" id="KW-0812">Transmembrane</keyword>
<evidence type="ECO:0000256" key="2">
    <source>
        <dbReference type="ARBA" id="ARBA00022448"/>
    </source>
</evidence>
<dbReference type="KEGG" id="hra:EI982_07295"/>
<evidence type="ECO:0000256" key="5">
    <source>
        <dbReference type="ARBA" id="ARBA00023008"/>
    </source>
</evidence>
<evidence type="ECO:0000259" key="9">
    <source>
        <dbReference type="Pfam" id="PF00127"/>
    </source>
</evidence>
<feature type="binding site" evidence="7">
    <location>
        <position position="129"/>
    </location>
    <ligand>
        <name>Cu cation</name>
        <dbReference type="ChEBI" id="CHEBI:23378"/>
    </ligand>
</feature>
<keyword evidence="3 7" id="KW-0479">Metal-binding</keyword>
<dbReference type="EMBL" id="CP034345">
    <property type="protein sequence ID" value="QGX94607.1"/>
    <property type="molecule type" value="Genomic_DNA"/>
</dbReference>
<keyword evidence="11" id="KW-1185">Reference proteome</keyword>
<feature type="binding site" evidence="7">
    <location>
        <position position="137"/>
    </location>
    <ligand>
        <name>Cu cation</name>
        <dbReference type="ChEBI" id="CHEBI:23378"/>
    </ligand>
</feature>
<dbReference type="PROSITE" id="PS00196">
    <property type="entry name" value="COPPER_BLUE"/>
    <property type="match status" value="1"/>
</dbReference>
<dbReference type="InterPro" id="IPR002387">
    <property type="entry name" value="Plastocyanin"/>
</dbReference>
<keyword evidence="6 8" id="KW-0472">Membrane</keyword>
<organism evidence="10 11">
    <name type="scientific">Haloplanus rallus</name>
    <dbReference type="NCBI Taxonomy" id="1816183"/>
    <lineage>
        <taxon>Archaea</taxon>
        <taxon>Methanobacteriati</taxon>
        <taxon>Methanobacteriota</taxon>
        <taxon>Stenosarchaea group</taxon>
        <taxon>Halobacteria</taxon>
        <taxon>Halobacteriales</taxon>
        <taxon>Haloferacaceae</taxon>
        <taxon>Haloplanus</taxon>
    </lineage>
</organism>
<evidence type="ECO:0000256" key="7">
    <source>
        <dbReference type="PIRSR" id="PIRSR602387-1"/>
    </source>
</evidence>
<feature type="binding site" evidence="7">
    <location>
        <position position="93"/>
    </location>
    <ligand>
        <name>Cu cation</name>
        <dbReference type="ChEBI" id="CHEBI:23378"/>
    </ligand>
</feature>
<reference evidence="10 11" key="1">
    <citation type="submission" date="2018-12" db="EMBL/GenBank/DDBJ databases">
        <title>Complete genome sequence of Haloplanus rallus MBLA0036.</title>
        <authorList>
            <person name="Nam Y.-d."/>
            <person name="Kang J."/>
            <person name="Chung W.-H."/>
            <person name="Park Y.S."/>
        </authorList>
    </citation>
    <scope>NUCLEOTIDE SEQUENCE [LARGE SCALE GENOMIC DNA]</scope>
    <source>
        <strain evidence="10 11">MBLA0036</strain>
    </source>
</reference>
<proteinExistence type="predicted"/>
<dbReference type="PANTHER" id="PTHR34192:SF10">
    <property type="entry name" value="PLASTOCYANIN MAJOR ISOFORM, CHLOROPLASTIC-RELATED"/>
    <property type="match status" value="1"/>
</dbReference>
<keyword evidence="5 7" id="KW-0186">Copper</keyword>
<dbReference type="PANTHER" id="PTHR34192">
    <property type="entry name" value="PLASTOCYANIN MAJOR ISOFORM, CHLOROPLASTIC-RELATED"/>
    <property type="match status" value="1"/>
</dbReference>
<sequence>MKRRDFLRVAGGSAAAGTAAATATPAAAQASFDGWMSDVGNYSEVADATGQDEVTITVGAQGNGGNFGFDPAAVQVDPGTTVVWEWNGEGGQHNVVAEEGGDFESELTAEAGFTFEQTFEEATVAKYYCQPHRGLGMKGVVVVGEMPGGGGGGGGEGGGEGSGEVDLHTLGVPIQAHWVGGATMLGIIVSLVFTFYVLKYGESPNTGTGRGE</sequence>
<keyword evidence="4" id="KW-0249">Electron transport</keyword>
<dbReference type="InterPro" id="IPR000923">
    <property type="entry name" value="BlueCu_1"/>
</dbReference>
<dbReference type="Pfam" id="PF00127">
    <property type="entry name" value="Copper-bind"/>
    <property type="match status" value="1"/>
</dbReference>
<comment type="subcellular location">
    <subcellularLocation>
        <location evidence="1">Membrane</location>
    </subcellularLocation>
</comment>
<feature type="transmembrane region" description="Helical" evidence="8">
    <location>
        <begin position="178"/>
        <end position="198"/>
    </location>
</feature>
<dbReference type="GO" id="GO:0005507">
    <property type="term" value="F:copper ion binding"/>
    <property type="evidence" value="ECO:0007669"/>
    <property type="project" value="InterPro"/>
</dbReference>
<dbReference type="GO" id="GO:0016020">
    <property type="term" value="C:membrane"/>
    <property type="evidence" value="ECO:0007669"/>
    <property type="project" value="UniProtKB-SubCell"/>
</dbReference>
<evidence type="ECO:0000256" key="4">
    <source>
        <dbReference type="ARBA" id="ARBA00022982"/>
    </source>
</evidence>
<comment type="cofactor">
    <cofactor evidence="7">
        <name>Cu(2+)</name>
        <dbReference type="ChEBI" id="CHEBI:29036"/>
    </cofactor>
    <text evidence="7">The crystal structure with reduced Cu(1+) has also been determined.</text>
</comment>
<dbReference type="GeneID" id="99245907"/>
<evidence type="ECO:0000256" key="6">
    <source>
        <dbReference type="ARBA" id="ARBA00023136"/>
    </source>
</evidence>
<feature type="binding site" evidence="7">
    <location>
        <position position="132"/>
    </location>
    <ligand>
        <name>Cu cation</name>
        <dbReference type="ChEBI" id="CHEBI:23378"/>
    </ligand>
</feature>
<feature type="domain" description="Blue (type 1) copper" evidence="9">
    <location>
        <begin position="59"/>
        <end position="143"/>
    </location>
</feature>
<dbReference type="AlphaFoldDB" id="A0A6B9F8A3"/>
<dbReference type="CDD" id="cd04220">
    <property type="entry name" value="Halocyanin"/>
    <property type="match status" value="1"/>
</dbReference>
<dbReference type="NCBIfam" id="TIGR03102">
    <property type="entry name" value="halo_cynanin"/>
    <property type="match status" value="1"/>
</dbReference>
<dbReference type="InterPro" id="IPR017533">
    <property type="entry name" value="Halocyanin"/>
</dbReference>
<dbReference type="OrthoDB" id="186995at2157"/>
<dbReference type="PRINTS" id="PR00157">
    <property type="entry name" value="PLASTOCYANIN"/>
</dbReference>
<evidence type="ECO:0000256" key="1">
    <source>
        <dbReference type="ARBA" id="ARBA00004370"/>
    </source>
</evidence>
<dbReference type="RefSeq" id="WP_157688889.1">
    <property type="nucleotide sequence ID" value="NZ_CP034345.1"/>
</dbReference>
<evidence type="ECO:0000313" key="11">
    <source>
        <dbReference type="Proteomes" id="UP000428325"/>
    </source>
</evidence>
<keyword evidence="2" id="KW-0813">Transport</keyword>
<dbReference type="PROSITE" id="PS51318">
    <property type="entry name" value="TAT"/>
    <property type="match status" value="1"/>
</dbReference>
<dbReference type="InterPro" id="IPR028871">
    <property type="entry name" value="BlueCu_1_BS"/>
</dbReference>
<gene>
    <name evidence="10" type="ORF">EI982_07295</name>
</gene>
<dbReference type="Gene3D" id="2.60.40.420">
    <property type="entry name" value="Cupredoxins - blue copper proteins"/>
    <property type="match status" value="1"/>
</dbReference>
<keyword evidence="8" id="KW-1133">Transmembrane helix</keyword>
<dbReference type="SUPFAM" id="SSF49503">
    <property type="entry name" value="Cupredoxins"/>
    <property type="match status" value="1"/>
</dbReference>
<name>A0A6B9F8A3_9EURY</name>